<reference evidence="1" key="1">
    <citation type="journal article" date="2015" name="Nature">
        <title>Complex archaea that bridge the gap between prokaryotes and eukaryotes.</title>
        <authorList>
            <person name="Spang A."/>
            <person name="Saw J.H."/>
            <person name="Jorgensen S.L."/>
            <person name="Zaremba-Niedzwiedzka K."/>
            <person name="Martijn J."/>
            <person name="Lind A.E."/>
            <person name="van Eijk R."/>
            <person name="Schleper C."/>
            <person name="Guy L."/>
            <person name="Ettema T.J."/>
        </authorList>
    </citation>
    <scope>NUCLEOTIDE SEQUENCE</scope>
</reference>
<organism evidence="1">
    <name type="scientific">marine sediment metagenome</name>
    <dbReference type="NCBI Taxonomy" id="412755"/>
    <lineage>
        <taxon>unclassified sequences</taxon>
        <taxon>metagenomes</taxon>
        <taxon>ecological metagenomes</taxon>
    </lineage>
</organism>
<dbReference type="AlphaFoldDB" id="A0A0F9GMH0"/>
<name>A0A0F9GMH0_9ZZZZ</name>
<proteinExistence type="predicted"/>
<protein>
    <submittedName>
        <fullName evidence="1">Uncharacterized protein</fullName>
    </submittedName>
</protein>
<evidence type="ECO:0000313" key="1">
    <source>
        <dbReference type="EMBL" id="KKM00075.1"/>
    </source>
</evidence>
<accession>A0A0F9GMH0</accession>
<dbReference type="EMBL" id="LAZR01017519">
    <property type="protein sequence ID" value="KKM00075.1"/>
    <property type="molecule type" value="Genomic_DNA"/>
</dbReference>
<comment type="caution">
    <text evidence="1">The sequence shown here is derived from an EMBL/GenBank/DDBJ whole genome shotgun (WGS) entry which is preliminary data.</text>
</comment>
<gene>
    <name evidence="1" type="ORF">LCGC14_1808050</name>
</gene>
<sequence length="245" mass="25397">MTVAIFRSGPAAITYGGVDIGQTKGDVVLKYTPEWRLFQPDQSTGAQGAFIVNEAIELTIPLIPRADALNIIQANILPASLKKGTVVGGGGDTTLDADAAAEATVISVVSETNFTTADRVLIDGGKANAEIAVVASVVAGEVTLAAPGLQFAHLSGATMEELDPDPKLRLGIGGNRDNIAFAALLVTPTDGSDPIQVYKALCTSEPEFSVKKEEEMLVELTYIGLEDTARAAGDRLASIGDQSVA</sequence>